<dbReference type="InterPro" id="IPR017953">
    <property type="entry name" value="Carbohydrate_kinase_pred_CS"/>
</dbReference>
<feature type="binding site" evidence="17">
    <location>
        <position position="456"/>
    </location>
    <ligand>
        <name>(6S)-NADPHX</name>
        <dbReference type="ChEBI" id="CHEBI:64076"/>
    </ligand>
</feature>
<feature type="binding site" evidence="18">
    <location>
        <position position="72"/>
    </location>
    <ligand>
        <name>K(+)</name>
        <dbReference type="ChEBI" id="CHEBI:29103"/>
    </ligand>
</feature>
<keyword evidence="13" id="KW-0511">Multifunctional enzyme</keyword>
<feature type="binding site" evidence="17">
    <location>
        <position position="339"/>
    </location>
    <ligand>
        <name>(6S)-NADPHX</name>
        <dbReference type="ChEBI" id="CHEBI:64076"/>
    </ligand>
</feature>
<name>A0A4Q7DZT8_9CYAN</name>
<evidence type="ECO:0000256" key="14">
    <source>
        <dbReference type="ARBA" id="ARBA00025153"/>
    </source>
</evidence>
<dbReference type="HAMAP" id="MF_01965">
    <property type="entry name" value="NADHX_dehydratase"/>
    <property type="match status" value="1"/>
</dbReference>
<evidence type="ECO:0000256" key="12">
    <source>
        <dbReference type="ARBA" id="ARBA00023239"/>
    </source>
</evidence>
<dbReference type="Pfam" id="PF01256">
    <property type="entry name" value="Carb_kinase"/>
    <property type="match status" value="1"/>
</dbReference>
<feature type="binding site" evidence="17">
    <location>
        <begin position="426"/>
        <end position="430"/>
    </location>
    <ligand>
        <name>AMP</name>
        <dbReference type="ChEBI" id="CHEBI:456215"/>
    </ligand>
</feature>
<comment type="similarity">
    <text evidence="3 19">In the N-terminal section; belongs to the NnrE/AIBP family.</text>
</comment>
<feature type="binding site" evidence="17">
    <location>
        <position position="271"/>
    </location>
    <ligand>
        <name>(6S)-NADPHX</name>
        <dbReference type="ChEBI" id="CHEBI:64076"/>
    </ligand>
</feature>
<evidence type="ECO:0000256" key="16">
    <source>
        <dbReference type="ARBA" id="ARBA00049209"/>
    </source>
</evidence>
<feature type="domain" description="YjeF C-terminal" evidence="20">
    <location>
        <begin position="236"/>
        <end position="522"/>
    </location>
</feature>
<dbReference type="GO" id="GO:0110051">
    <property type="term" value="P:metabolite repair"/>
    <property type="evidence" value="ECO:0007669"/>
    <property type="project" value="TreeGrafter"/>
</dbReference>
<evidence type="ECO:0000256" key="18">
    <source>
        <dbReference type="HAMAP-Rule" id="MF_01966"/>
    </source>
</evidence>
<comment type="caution">
    <text evidence="22">The sequence shown here is derived from an EMBL/GenBank/DDBJ whole genome shotgun (WGS) entry which is preliminary data.</text>
</comment>
<organism evidence="22 23">
    <name type="scientific">Leptolyngbya iicbica LK</name>
    <dbReference type="NCBI Taxonomy" id="2294035"/>
    <lineage>
        <taxon>Bacteria</taxon>
        <taxon>Bacillati</taxon>
        <taxon>Cyanobacteriota</taxon>
        <taxon>Cyanophyceae</taxon>
        <taxon>Leptolyngbyales</taxon>
        <taxon>Leptolyngbyaceae</taxon>
        <taxon>Leptolyngbya group</taxon>
        <taxon>Leptolyngbya</taxon>
        <taxon>Leptolyngbya iicbica</taxon>
    </lineage>
</organism>
<dbReference type="InterPro" id="IPR030677">
    <property type="entry name" value="Nnr"/>
</dbReference>
<evidence type="ECO:0000256" key="13">
    <source>
        <dbReference type="ARBA" id="ARBA00023268"/>
    </source>
</evidence>
<dbReference type="GO" id="GO:0052855">
    <property type="term" value="F:ADP-dependent NAD(P)H-hydrate dehydratase activity"/>
    <property type="evidence" value="ECO:0007669"/>
    <property type="project" value="UniProtKB-UniRule"/>
</dbReference>
<evidence type="ECO:0000259" key="20">
    <source>
        <dbReference type="PROSITE" id="PS51383"/>
    </source>
</evidence>
<evidence type="ECO:0000256" key="5">
    <source>
        <dbReference type="ARBA" id="ARBA00022723"/>
    </source>
</evidence>
<comment type="function">
    <text evidence="14 19">Bifunctional enzyme that catalyzes the epimerization of the S- and R-forms of NAD(P)HX and the dehydration of the S-form of NAD(P)HX at the expense of ADP, which is converted to AMP. This allows the repair of both epimers of NAD(P)HX, a damaged form of NAD(P)H that is a result of enzymatic or heat-dependent hydration.</text>
</comment>
<evidence type="ECO:0000256" key="2">
    <source>
        <dbReference type="ARBA" id="ARBA00000909"/>
    </source>
</evidence>
<feature type="binding site" evidence="17">
    <location>
        <position position="390"/>
    </location>
    <ligand>
        <name>(6S)-NADPHX</name>
        <dbReference type="ChEBI" id="CHEBI:64076"/>
    </ligand>
</feature>
<accession>A0A4Q7DZT8</accession>
<feature type="binding site" evidence="18">
    <location>
        <begin position="136"/>
        <end position="142"/>
    </location>
    <ligand>
        <name>(6S)-NADPHX</name>
        <dbReference type="ChEBI" id="CHEBI:64076"/>
    </ligand>
</feature>
<evidence type="ECO:0000259" key="21">
    <source>
        <dbReference type="PROSITE" id="PS51385"/>
    </source>
</evidence>
<keyword evidence="8 17" id="KW-0521">NADP</keyword>
<keyword evidence="12 17" id="KW-0456">Lyase</keyword>
<comment type="cofactor">
    <cofactor evidence="17">
        <name>Mg(2+)</name>
        <dbReference type="ChEBI" id="CHEBI:18420"/>
    </cofactor>
</comment>
<dbReference type="Pfam" id="PF03853">
    <property type="entry name" value="YjeF_N"/>
    <property type="match status" value="1"/>
</dbReference>
<dbReference type="Gene3D" id="3.40.50.10260">
    <property type="entry name" value="YjeF N-terminal domain"/>
    <property type="match status" value="1"/>
</dbReference>
<comment type="similarity">
    <text evidence="4 19">In the C-terminal section; belongs to the NnrD/CARKD family.</text>
</comment>
<sequence length="533" mass="56115">MHSPLRDQPDFASSVIVTAQQMQAVEATIFAEGMPVAALMEKVAGKVARWIMQHFPRDRFPLVGCIVGPGHNGGDALVVARELHHRGYQMLIWYPFAQVKELTAQHKAYLEYLGVRFTQASEELNFCDLLIDGGFGLGLTRPLTGELATGIRTLNTGTVPVVSIDLPSGLESNTGEVLGVAVQATHTLCLGLWKLGLLQDRAQPWVGQCHLIPFDVPLTALQPALQDQPPPCCLTAAAAIARLPLPRSPIAHKYTAGHALLIAGSRQYAGAALLAAQGALASGVGMLTLVVPESLRLMVVSQLPEALVIGATETAQGAIAALPDDWEWDRYDVVACGPGLTIDAASVVKAVLQSDRPLVLDADGLNSLAQEDDPKGRLAARTAPTLLTPHVGEFRRLFPQPWQAAASPSLAASQAAIAAHSTLILKGAISAIAHADGQLWFNPDSSAALARGGSGDVLTGLVTGLAAQLAQTAVTDTMLLDAAIAAVWWHAQTGRAIAAQQTELGCPASELAKQLPRVLAEQLQTANATAPVW</sequence>
<dbReference type="PROSITE" id="PS01050">
    <property type="entry name" value="YJEF_C_2"/>
    <property type="match status" value="1"/>
</dbReference>
<evidence type="ECO:0000256" key="1">
    <source>
        <dbReference type="ARBA" id="ARBA00000013"/>
    </source>
</evidence>
<comment type="function">
    <text evidence="17">Catalyzes the dehydration of the S-form of NAD(P)HX at the expense of ADP, which is converted to AMP. Together with NAD(P)HX epimerase, which catalyzes the epimerization of the S- and R-forms, the enzyme allows the repair of both epimers of NAD(P)HX, a damaged form of NAD(P)H that is a result of enzymatic or heat-dependent hydration.</text>
</comment>
<keyword evidence="7 17" id="KW-0067">ATP-binding</keyword>
<dbReference type="GO" id="GO:0052856">
    <property type="term" value="F:NAD(P)HX epimerase activity"/>
    <property type="evidence" value="ECO:0007669"/>
    <property type="project" value="UniProtKB-UniRule"/>
</dbReference>
<evidence type="ECO:0000256" key="4">
    <source>
        <dbReference type="ARBA" id="ARBA00009524"/>
    </source>
</evidence>
<dbReference type="InterPro" id="IPR029056">
    <property type="entry name" value="Ribokinase-like"/>
</dbReference>
<evidence type="ECO:0000256" key="10">
    <source>
        <dbReference type="ARBA" id="ARBA00023027"/>
    </source>
</evidence>
<evidence type="ECO:0000256" key="11">
    <source>
        <dbReference type="ARBA" id="ARBA00023235"/>
    </source>
</evidence>
<evidence type="ECO:0000256" key="19">
    <source>
        <dbReference type="PIRNR" id="PIRNR017184"/>
    </source>
</evidence>
<keyword evidence="5 18" id="KW-0479">Metal-binding</keyword>
<protein>
    <recommendedName>
        <fullName evidence="19">Bifunctional NAD(P)H-hydrate repair enzyme</fullName>
    </recommendedName>
    <alternativeName>
        <fullName evidence="19">Nicotinamide nucleotide repair protein</fullName>
    </alternativeName>
    <domain>
        <recommendedName>
            <fullName evidence="19">ADP-dependent (S)-NAD(P)H-hydrate dehydratase</fullName>
            <ecNumber evidence="19">4.2.1.136</ecNumber>
        </recommendedName>
        <alternativeName>
            <fullName evidence="19">ADP-dependent NAD(P)HX dehydratase</fullName>
        </alternativeName>
    </domain>
    <domain>
        <recommendedName>
            <fullName evidence="19">NAD(P)H-hydrate epimerase</fullName>
            <ecNumber evidence="19">5.1.99.6</ecNumber>
        </recommendedName>
    </domain>
</protein>
<dbReference type="AlphaFoldDB" id="A0A4Q7DZT8"/>
<evidence type="ECO:0000256" key="3">
    <source>
        <dbReference type="ARBA" id="ARBA00006001"/>
    </source>
</evidence>
<comment type="catalytic activity">
    <reaction evidence="15 17 19">
        <text>(6S)-NADHX + ADP = AMP + phosphate + NADH + H(+)</text>
        <dbReference type="Rhea" id="RHEA:32223"/>
        <dbReference type="ChEBI" id="CHEBI:15378"/>
        <dbReference type="ChEBI" id="CHEBI:43474"/>
        <dbReference type="ChEBI" id="CHEBI:57945"/>
        <dbReference type="ChEBI" id="CHEBI:64074"/>
        <dbReference type="ChEBI" id="CHEBI:456215"/>
        <dbReference type="ChEBI" id="CHEBI:456216"/>
        <dbReference type="EC" id="4.2.1.136"/>
    </reaction>
</comment>
<comment type="similarity">
    <text evidence="18">Belongs to the NnrE/AIBP family.</text>
</comment>
<evidence type="ECO:0000256" key="17">
    <source>
        <dbReference type="HAMAP-Rule" id="MF_01965"/>
    </source>
</evidence>
<dbReference type="PROSITE" id="PS51385">
    <property type="entry name" value="YJEF_N"/>
    <property type="match status" value="1"/>
</dbReference>
<evidence type="ECO:0000256" key="9">
    <source>
        <dbReference type="ARBA" id="ARBA00022958"/>
    </source>
</evidence>
<comment type="cofactor">
    <cofactor evidence="18 19">
        <name>K(+)</name>
        <dbReference type="ChEBI" id="CHEBI:29103"/>
    </cofactor>
    <text evidence="18 19">Binds 1 potassium ion per subunit.</text>
</comment>
<dbReference type="GO" id="GO:0046496">
    <property type="term" value="P:nicotinamide nucleotide metabolic process"/>
    <property type="evidence" value="ECO:0007669"/>
    <property type="project" value="UniProtKB-UniRule"/>
</dbReference>
<dbReference type="InterPro" id="IPR036652">
    <property type="entry name" value="YjeF_N_dom_sf"/>
</dbReference>
<dbReference type="Gene3D" id="3.40.1190.20">
    <property type="match status" value="1"/>
</dbReference>
<feature type="binding site" evidence="18">
    <location>
        <position position="168"/>
    </location>
    <ligand>
        <name>K(+)</name>
        <dbReference type="ChEBI" id="CHEBI:29103"/>
    </ligand>
</feature>
<dbReference type="GO" id="GO:0005524">
    <property type="term" value="F:ATP binding"/>
    <property type="evidence" value="ECO:0007669"/>
    <property type="project" value="UniProtKB-UniRule"/>
</dbReference>
<comment type="catalytic activity">
    <reaction evidence="2 18 19">
        <text>(6R)-NADPHX = (6S)-NADPHX</text>
        <dbReference type="Rhea" id="RHEA:32227"/>
        <dbReference type="ChEBI" id="CHEBI:64076"/>
        <dbReference type="ChEBI" id="CHEBI:64077"/>
        <dbReference type="EC" id="5.1.99.6"/>
    </reaction>
</comment>
<keyword evidence="10 17" id="KW-0520">NAD</keyword>
<feature type="binding site" evidence="17">
    <location>
        <position position="455"/>
    </location>
    <ligand>
        <name>AMP</name>
        <dbReference type="ChEBI" id="CHEBI:456215"/>
    </ligand>
</feature>
<feature type="binding site" evidence="18">
    <location>
        <position position="165"/>
    </location>
    <ligand>
        <name>(6S)-NADPHX</name>
        <dbReference type="ChEBI" id="CHEBI:64076"/>
    </ligand>
</feature>
<gene>
    <name evidence="17" type="primary">nnrD</name>
    <name evidence="18" type="synonym">nnrE</name>
    <name evidence="22" type="ORF">DYY88_23510</name>
</gene>
<dbReference type="OrthoDB" id="9806925at2"/>
<dbReference type="GO" id="GO:0046872">
    <property type="term" value="F:metal ion binding"/>
    <property type="evidence" value="ECO:0007669"/>
    <property type="project" value="UniProtKB-UniRule"/>
</dbReference>
<proteinExistence type="inferred from homology"/>
<dbReference type="SUPFAM" id="SSF64153">
    <property type="entry name" value="YjeF N-terminal domain-like"/>
    <property type="match status" value="1"/>
</dbReference>
<evidence type="ECO:0000256" key="15">
    <source>
        <dbReference type="ARBA" id="ARBA00048238"/>
    </source>
</evidence>
<dbReference type="CDD" id="cd01171">
    <property type="entry name" value="YXKO-related"/>
    <property type="match status" value="1"/>
</dbReference>
<dbReference type="PIRSF" id="PIRSF017184">
    <property type="entry name" value="Nnr"/>
    <property type="match status" value="1"/>
</dbReference>
<dbReference type="NCBIfam" id="TIGR00197">
    <property type="entry name" value="yjeF_nterm"/>
    <property type="match status" value="1"/>
</dbReference>
<keyword evidence="11 18" id="KW-0413">Isomerase</keyword>
<dbReference type="EC" id="4.2.1.136" evidence="19"/>
<dbReference type="NCBIfam" id="TIGR00196">
    <property type="entry name" value="yjeF_cterm"/>
    <property type="match status" value="1"/>
</dbReference>
<feature type="domain" description="YjeF N-terminal" evidence="21">
    <location>
        <begin position="22"/>
        <end position="222"/>
    </location>
</feature>
<feature type="binding site" evidence="18">
    <location>
        <position position="132"/>
    </location>
    <ligand>
        <name>K(+)</name>
        <dbReference type="ChEBI" id="CHEBI:29103"/>
    </ligand>
</feature>
<dbReference type="HAMAP" id="MF_01966">
    <property type="entry name" value="NADHX_epimerase"/>
    <property type="match status" value="1"/>
</dbReference>
<dbReference type="Proteomes" id="UP000292459">
    <property type="component" value="Unassembled WGS sequence"/>
</dbReference>
<keyword evidence="9 18" id="KW-0630">Potassium</keyword>
<dbReference type="InterPro" id="IPR004443">
    <property type="entry name" value="YjeF_N_dom"/>
</dbReference>
<evidence type="ECO:0000256" key="8">
    <source>
        <dbReference type="ARBA" id="ARBA00022857"/>
    </source>
</evidence>
<comment type="similarity">
    <text evidence="17">Belongs to the NnrD/CARKD family.</text>
</comment>
<comment type="catalytic activity">
    <reaction evidence="1 18 19">
        <text>(6R)-NADHX = (6S)-NADHX</text>
        <dbReference type="Rhea" id="RHEA:32215"/>
        <dbReference type="ChEBI" id="CHEBI:64074"/>
        <dbReference type="ChEBI" id="CHEBI:64075"/>
        <dbReference type="EC" id="5.1.99.6"/>
    </reaction>
</comment>
<evidence type="ECO:0000313" key="22">
    <source>
        <dbReference type="EMBL" id="RZM74453.1"/>
    </source>
</evidence>
<keyword evidence="6 17" id="KW-0547">Nucleotide-binding</keyword>
<keyword evidence="23" id="KW-1185">Reference proteome</keyword>
<reference evidence="22 23" key="1">
    <citation type="submission" date="2018-11" db="EMBL/GenBank/DDBJ databases">
        <title>Whole genome sequencing of an environmental sample.</title>
        <authorList>
            <person name="Sarangi A.N."/>
            <person name="Singh D."/>
            <person name="Tripathy S."/>
        </authorList>
    </citation>
    <scope>NUCLEOTIDE SEQUENCE [LARGE SCALE GENOMIC DNA]</scope>
    <source>
        <strain evidence="22 23">Lakshadweep</strain>
    </source>
</reference>
<dbReference type="PANTHER" id="PTHR12592:SF0">
    <property type="entry name" value="ATP-DEPENDENT (S)-NAD(P)H-HYDRATE DEHYDRATASE"/>
    <property type="match status" value="1"/>
</dbReference>
<dbReference type="EMBL" id="QVFV01000013">
    <property type="protein sequence ID" value="RZM74453.1"/>
    <property type="molecule type" value="Genomic_DNA"/>
</dbReference>
<dbReference type="EC" id="5.1.99.6" evidence="19"/>
<dbReference type="SUPFAM" id="SSF53613">
    <property type="entry name" value="Ribokinase-like"/>
    <property type="match status" value="1"/>
</dbReference>
<comment type="subunit">
    <text evidence="17">Homotetramer.</text>
</comment>
<evidence type="ECO:0000313" key="23">
    <source>
        <dbReference type="Proteomes" id="UP000292459"/>
    </source>
</evidence>
<evidence type="ECO:0000256" key="7">
    <source>
        <dbReference type="ARBA" id="ARBA00022840"/>
    </source>
</evidence>
<dbReference type="InterPro" id="IPR000631">
    <property type="entry name" value="CARKD"/>
</dbReference>
<dbReference type="PROSITE" id="PS51383">
    <property type="entry name" value="YJEF_C_3"/>
    <property type="match status" value="1"/>
</dbReference>
<comment type="function">
    <text evidence="18">Catalyzes the epimerization of the S- and R-forms of NAD(P)HX, a damaged form of NAD(P)H that is a result of enzymatic or heat-dependent hydration. This is a prerequisite for the S-specific NAD(P)H-hydrate dehydratase to allow the repair of both epimers of NAD(P)HX.</text>
</comment>
<comment type="catalytic activity">
    <reaction evidence="16 17 19">
        <text>(6S)-NADPHX + ADP = AMP + phosphate + NADPH + H(+)</text>
        <dbReference type="Rhea" id="RHEA:32235"/>
        <dbReference type="ChEBI" id="CHEBI:15378"/>
        <dbReference type="ChEBI" id="CHEBI:43474"/>
        <dbReference type="ChEBI" id="CHEBI:57783"/>
        <dbReference type="ChEBI" id="CHEBI:64076"/>
        <dbReference type="ChEBI" id="CHEBI:456215"/>
        <dbReference type="ChEBI" id="CHEBI:456216"/>
        <dbReference type="EC" id="4.2.1.136"/>
    </reaction>
</comment>
<evidence type="ECO:0000256" key="6">
    <source>
        <dbReference type="ARBA" id="ARBA00022741"/>
    </source>
</evidence>
<dbReference type="PANTHER" id="PTHR12592">
    <property type="entry name" value="ATP-DEPENDENT (S)-NAD(P)H-HYDRATE DEHYDRATASE FAMILY MEMBER"/>
    <property type="match status" value="1"/>
</dbReference>
<feature type="binding site" evidence="18">
    <location>
        <begin position="71"/>
        <end position="75"/>
    </location>
    <ligand>
        <name>(6S)-NADPHX</name>
        <dbReference type="ChEBI" id="CHEBI:64076"/>
    </ligand>
</feature>
<comment type="caution">
    <text evidence="18">Lacks conserved residue(s) required for the propagation of feature annotation.</text>
</comment>